<reference evidence="1 2" key="1">
    <citation type="submission" date="2017-08" db="EMBL/GenBank/DDBJ databases">
        <title>Acidophilic green algal genome provides insights into adaptation to an acidic environment.</title>
        <authorList>
            <person name="Hirooka S."/>
            <person name="Hirose Y."/>
            <person name="Kanesaki Y."/>
            <person name="Higuchi S."/>
            <person name="Fujiwara T."/>
            <person name="Onuma R."/>
            <person name="Era A."/>
            <person name="Ohbayashi R."/>
            <person name="Uzuka A."/>
            <person name="Nozaki H."/>
            <person name="Yoshikawa H."/>
            <person name="Miyagishima S.Y."/>
        </authorList>
    </citation>
    <scope>NUCLEOTIDE SEQUENCE [LARGE SCALE GENOMIC DNA]</scope>
    <source>
        <strain evidence="1 2">NIES-2499</strain>
    </source>
</reference>
<dbReference type="AlphaFoldDB" id="A0A250X7I9"/>
<proteinExistence type="predicted"/>
<sequence length="169" mass="18688">MTYPSRVPLFRGASILRKVCQVSNDGKVKEKEVDQVGKIRILWMKKTYTSHLRMREDETEAEDSGVYNIKLHLLKSDLLSKFSGCWSLHPIRDSNSGEVVGCEGRLQQEVLPANIPQFVPKMPILGKLLLEVSAKALVRLMGEMNPLVNMIKAGEGLGLDAGQVLTAAA</sequence>
<accession>A0A250X7I9</accession>
<comment type="caution">
    <text evidence="1">The sequence shown here is derived from an EMBL/GenBank/DDBJ whole genome shotgun (WGS) entry which is preliminary data.</text>
</comment>
<dbReference type="OrthoDB" id="530906at2759"/>
<protein>
    <submittedName>
        <fullName evidence="1">Uncharacterized protein</fullName>
    </submittedName>
</protein>
<organism evidence="1 2">
    <name type="scientific">Chlamydomonas eustigma</name>
    <dbReference type="NCBI Taxonomy" id="1157962"/>
    <lineage>
        <taxon>Eukaryota</taxon>
        <taxon>Viridiplantae</taxon>
        <taxon>Chlorophyta</taxon>
        <taxon>core chlorophytes</taxon>
        <taxon>Chlorophyceae</taxon>
        <taxon>CS clade</taxon>
        <taxon>Chlamydomonadales</taxon>
        <taxon>Chlamydomonadaceae</taxon>
        <taxon>Chlamydomonas</taxon>
    </lineage>
</organism>
<name>A0A250X7I9_9CHLO</name>
<evidence type="ECO:0000313" key="2">
    <source>
        <dbReference type="Proteomes" id="UP000232323"/>
    </source>
</evidence>
<evidence type="ECO:0000313" key="1">
    <source>
        <dbReference type="EMBL" id="GAX79025.1"/>
    </source>
</evidence>
<keyword evidence="2" id="KW-1185">Reference proteome</keyword>
<gene>
    <name evidence="1" type="ORF">CEUSTIGMA_g6465.t1</name>
</gene>
<dbReference type="EMBL" id="BEGY01000038">
    <property type="protein sequence ID" value="GAX79025.1"/>
    <property type="molecule type" value="Genomic_DNA"/>
</dbReference>
<dbReference type="STRING" id="1157962.A0A250X7I9"/>
<dbReference type="Proteomes" id="UP000232323">
    <property type="component" value="Unassembled WGS sequence"/>
</dbReference>